<protein>
    <submittedName>
        <fullName evidence="2">Uncharacterized protein</fullName>
    </submittedName>
</protein>
<feature type="signal peptide" evidence="1">
    <location>
        <begin position="1"/>
        <end position="20"/>
    </location>
</feature>
<dbReference type="Proteomes" id="UP000587760">
    <property type="component" value="Unassembled WGS sequence"/>
</dbReference>
<dbReference type="EMBL" id="JACHGJ010000014">
    <property type="protein sequence ID" value="MBB6482609.1"/>
    <property type="molecule type" value="Genomic_DNA"/>
</dbReference>
<name>A0A841RIQ5_9SPIO</name>
<feature type="chain" id="PRO_5032603700" evidence="1">
    <location>
        <begin position="21"/>
        <end position="420"/>
    </location>
</feature>
<keyword evidence="1" id="KW-0732">Signal</keyword>
<proteinExistence type="predicted"/>
<dbReference type="RefSeq" id="WP_184748846.1">
    <property type="nucleotide sequence ID" value="NZ_JACHGJ010000014.1"/>
</dbReference>
<dbReference type="AlphaFoldDB" id="A0A841RIQ5"/>
<organism evidence="2 3">
    <name type="scientific">Spirochaeta isovalerica</name>
    <dbReference type="NCBI Taxonomy" id="150"/>
    <lineage>
        <taxon>Bacteria</taxon>
        <taxon>Pseudomonadati</taxon>
        <taxon>Spirochaetota</taxon>
        <taxon>Spirochaetia</taxon>
        <taxon>Spirochaetales</taxon>
        <taxon>Spirochaetaceae</taxon>
        <taxon>Spirochaeta</taxon>
    </lineage>
</organism>
<gene>
    <name evidence="2" type="ORF">HNR50_004310</name>
</gene>
<comment type="caution">
    <text evidence="2">The sequence shown here is derived from an EMBL/GenBank/DDBJ whole genome shotgun (WGS) entry which is preliminary data.</text>
</comment>
<reference evidence="2 3" key="1">
    <citation type="submission" date="2020-08" db="EMBL/GenBank/DDBJ databases">
        <title>Genomic Encyclopedia of Type Strains, Phase IV (KMG-IV): sequencing the most valuable type-strain genomes for metagenomic binning, comparative biology and taxonomic classification.</title>
        <authorList>
            <person name="Goeker M."/>
        </authorList>
    </citation>
    <scope>NUCLEOTIDE SEQUENCE [LARGE SCALE GENOMIC DNA]</scope>
    <source>
        <strain evidence="2 3">DSM 2461</strain>
    </source>
</reference>
<accession>A0A841RIQ5</accession>
<evidence type="ECO:0000313" key="3">
    <source>
        <dbReference type="Proteomes" id="UP000587760"/>
    </source>
</evidence>
<evidence type="ECO:0000256" key="1">
    <source>
        <dbReference type="SAM" id="SignalP"/>
    </source>
</evidence>
<keyword evidence="3" id="KW-1185">Reference proteome</keyword>
<evidence type="ECO:0000313" key="2">
    <source>
        <dbReference type="EMBL" id="MBB6482609.1"/>
    </source>
</evidence>
<sequence length="420" mass="45987">MVKRLFPVLLLLAAAPFLSAENNITIDMTLYNTVMQSREVNPGTEGYHDAGGTWVPPVLPSVGDKYWAYGMAGTGALSFKSTGNANVRADFALDFSYPDISGIPVITLQKAYVKAKFPSFRLTVGKTRLGWGDGFVFNSGDVVFGSISPNVNLVGSEVRTETAWMTSVNIPLGRFSFIELLLRAPEMIFSGTTPVGLGNVLDLGAGGRVYTKLGDLKVELGYYFDGTDTIDYDIIVTDGDESLTIPAFQRPYFSIQGNLGADFYLNCSLAIPFAAGDDLADIIKDTWNISFGLFHMVEVGYGNSLTFRVESVFLPFLDWREDAGSAGTYALMLYPEIAFAYGQNLNFSLRSVFSPIDLSAMLTAGFSWNVFEGFNLLGYTNFFIGDGDDTFSWNKDNDVWELGVDMVDGVSVMVGVQYIY</sequence>